<dbReference type="Proteomes" id="UP000240322">
    <property type="component" value="Unassembled WGS sequence"/>
</dbReference>
<reference evidence="4 5" key="1">
    <citation type="submission" date="2017-04" db="EMBL/GenBank/DDBJ databases">
        <title>Novel microbial lineages endemic to geothermal iron-oxide mats fill important gaps in the evolutionary history of Archaea.</title>
        <authorList>
            <person name="Jay Z.J."/>
            <person name="Beam J.P."/>
            <person name="Dlakic M."/>
            <person name="Rusch D.B."/>
            <person name="Kozubal M.A."/>
            <person name="Inskeep W.P."/>
        </authorList>
    </citation>
    <scope>NUCLEOTIDE SEQUENCE [LARGE SCALE GENOMIC DNA]</scope>
    <source>
        <strain evidence="4">OSP_D</strain>
    </source>
</reference>
<dbReference type="AlphaFoldDB" id="A0A2R6AUY1"/>
<dbReference type="SUPFAM" id="SSF55326">
    <property type="entry name" value="PurM N-terminal domain-like"/>
    <property type="match status" value="1"/>
</dbReference>
<dbReference type="EMBL" id="NEXE01000070">
    <property type="protein sequence ID" value="PSN90191.1"/>
    <property type="molecule type" value="Genomic_DNA"/>
</dbReference>
<accession>A0A2R6AUY1</accession>
<gene>
    <name evidence="4" type="ORF">B9Q03_07435</name>
</gene>
<dbReference type="Gene3D" id="3.30.1330.10">
    <property type="entry name" value="PurM-like, N-terminal domain"/>
    <property type="match status" value="1"/>
</dbReference>
<dbReference type="InterPro" id="IPR016188">
    <property type="entry name" value="PurM-like_N"/>
</dbReference>
<evidence type="ECO:0000313" key="5">
    <source>
        <dbReference type="Proteomes" id="UP000240322"/>
    </source>
</evidence>
<name>A0A2R6AUY1_9ARCH</name>
<protein>
    <recommendedName>
        <fullName evidence="6">AIR synthase</fullName>
    </recommendedName>
</protein>
<dbReference type="InterPro" id="IPR011854">
    <property type="entry name" value="HypE"/>
</dbReference>
<feature type="domain" description="PurM-like N-terminal" evidence="2">
    <location>
        <begin position="64"/>
        <end position="165"/>
    </location>
</feature>
<dbReference type="PIRSF" id="PIRSF005644">
    <property type="entry name" value="Hdrgns_mtr_HypE"/>
    <property type="match status" value="1"/>
</dbReference>
<comment type="similarity">
    <text evidence="1">Belongs to the HypE family.</text>
</comment>
<dbReference type="GO" id="GO:0051604">
    <property type="term" value="P:protein maturation"/>
    <property type="evidence" value="ECO:0007669"/>
    <property type="project" value="TreeGrafter"/>
</dbReference>
<proteinExistence type="inferred from homology"/>
<dbReference type="PANTHER" id="PTHR30303">
    <property type="entry name" value="HYDROGENASE ISOENZYMES FORMATION PROTEIN HYPE"/>
    <property type="match status" value="1"/>
</dbReference>
<dbReference type="InterPro" id="IPR010918">
    <property type="entry name" value="PurM-like_C_dom"/>
</dbReference>
<evidence type="ECO:0000259" key="3">
    <source>
        <dbReference type="Pfam" id="PF02769"/>
    </source>
</evidence>
<dbReference type="PANTHER" id="PTHR30303:SF4">
    <property type="entry name" value="HYDROGENASE EXPRESSION_FORMATION PROTEIN HYPE"/>
    <property type="match status" value="1"/>
</dbReference>
<dbReference type="CDD" id="cd06061">
    <property type="entry name" value="PurM-like1"/>
    <property type="match status" value="1"/>
</dbReference>
<dbReference type="SUPFAM" id="SSF56042">
    <property type="entry name" value="PurM C-terminal domain-like"/>
    <property type="match status" value="1"/>
</dbReference>
<evidence type="ECO:0000259" key="2">
    <source>
        <dbReference type="Pfam" id="PF00586"/>
    </source>
</evidence>
<comment type="caution">
    <text evidence="4">The sequence shown here is derived from an EMBL/GenBank/DDBJ whole genome shotgun (WGS) entry which is preliminary data.</text>
</comment>
<sequence>MVYPCPELIVALLLERLNSGSHLWGVSKVLGLGKLPSGLLERYVLGRLGAPSGDVVLGPKVGVDFAAINLGKGYLIVSSDPVTGSLEHAGWIAVHVSANDVATSGNPPRYLQMVILLPEDSDVRTLSRITSEVDRAARGLGLSVVGGHTEVTPGLRRPIVCATCFTYAETYVSADQAKAGDVVILTKTAGLEGTAILGGASARRLLGSLSVVGEAVEAYRSGGVHAMHDCTEGGVLGALYEMAKSSHVGFRVYEEKIPVHPLTRRLSAKLKLDPLRLISSGSLLIAAKPSRGNQVVSSLRSKGYSATIIGRFTRKHMVVVRSNGAHEQIRSEPVDELWRLQEHMRINEANHGSIAG</sequence>
<dbReference type="InterPro" id="IPR036676">
    <property type="entry name" value="PurM-like_C_sf"/>
</dbReference>
<dbReference type="Pfam" id="PF00586">
    <property type="entry name" value="AIRS"/>
    <property type="match status" value="1"/>
</dbReference>
<evidence type="ECO:0008006" key="6">
    <source>
        <dbReference type="Google" id="ProtNLM"/>
    </source>
</evidence>
<feature type="domain" description="PurM-like C-terminal" evidence="3">
    <location>
        <begin position="178"/>
        <end position="320"/>
    </location>
</feature>
<dbReference type="Pfam" id="PF02769">
    <property type="entry name" value="AIRS_C"/>
    <property type="match status" value="1"/>
</dbReference>
<dbReference type="InterPro" id="IPR036921">
    <property type="entry name" value="PurM-like_N_sf"/>
</dbReference>
<dbReference type="Gene3D" id="3.90.650.10">
    <property type="entry name" value="PurM-like C-terminal domain"/>
    <property type="match status" value="1"/>
</dbReference>
<evidence type="ECO:0000313" key="4">
    <source>
        <dbReference type="EMBL" id="PSN90191.1"/>
    </source>
</evidence>
<organism evidence="4 5">
    <name type="scientific">Candidatus Marsarchaeota G2 archaeon OSP_D</name>
    <dbReference type="NCBI Taxonomy" id="1978157"/>
    <lineage>
        <taxon>Archaea</taxon>
        <taxon>Candidatus Marsarchaeota</taxon>
        <taxon>Candidatus Marsarchaeota group 2</taxon>
    </lineage>
</organism>
<evidence type="ECO:0000256" key="1">
    <source>
        <dbReference type="ARBA" id="ARBA00006243"/>
    </source>
</evidence>